<dbReference type="InterPro" id="IPR019282">
    <property type="entry name" value="Glycoamylase-like_cons_dom"/>
</dbReference>
<evidence type="ECO:0000313" key="4">
    <source>
        <dbReference type="EMBL" id="BBL04143.1"/>
    </source>
</evidence>
<reference evidence="5" key="1">
    <citation type="submission" date="2019-06" db="EMBL/GenBank/DDBJ databases">
        <title>Alistipes onderdonkii subsp. vulgaris subsp. nov., Alistipes dispar sp. nov. and Alistipes communis sp. nov., isolated from human faeces, and creation of Alistipes onderdonkii subsp. onderdonkii subsp. nov.</title>
        <authorList>
            <person name="Sakamoto M."/>
            <person name="Ikeyama N."/>
            <person name="Ogata Y."/>
            <person name="Suda W."/>
            <person name="Iino T."/>
            <person name="Hattori M."/>
            <person name="Ohkuma M."/>
        </authorList>
    </citation>
    <scope>NUCLEOTIDE SEQUENCE [LARGE SCALE GENOMIC DNA]</scope>
    <source>
        <strain evidence="5">5CBH24</strain>
    </source>
</reference>
<organism evidence="4 5">
    <name type="scientific">Alistipes communis</name>
    <dbReference type="NCBI Taxonomy" id="2585118"/>
    <lineage>
        <taxon>Bacteria</taxon>
        <taxon>Pseudomonadati</taxon>
        <taxon>Bacteroidota</taxon>
        <taxon>Bacteroidia</taxon>
        <taxon>Bacteroidales</taxon>
        <taxon>Rikenellaceae</taxon>
        <taxon>Alistipes</taxon>
    </lineage>
</organism>
<dbReference type="InterPro" id="IPR014755">
    <property type="entry name" value="Cu-Rt/internalin_Ig-like"/>
</dbReference>
<dbReference type="Pfam" id="PF13205">
    <property type="entry name" value="Big_5"/>
    <property type="match status" value="1"/>
</dbReference>
<evidence type="ECO:0000259" key="2">
    <source>
        <dbReference type="Pfam" id="PF10091"/>
    </source>
</evidence>
<feature type="domain" description="Glycoamylase-like" evidence="2">
    <location>
        <begin position="326"/>
        <end position="539"/>
    </location>
</feature>
<keyword evidence="5" id="KW-1185">Reference proteome</keyword>
<evidence type="ECO:0000313" key="5">
    <source>
        <dbReference type="Proteomes" id="UP000318946"/>
    </source>
</evidence>
<dbReference type="AlphaFoldDB" id="A0A4Y1WSU1"/>
<dbReference type="InterPro" id="IPR032812">
    <property type="entry name" value="SbsA_Ig"/>
</dbReference>
<dbReference type="EMBL" id="AP019735">
    <property type="protein sequence ID" value="BBL04143.1"/>
    <property type="molecule type" value="Genomic_DNA"/>
</dbReference>
<dbReference type="GeneID" id="78342176"/>
<evidence type="ECO:0008006" key="6">
    <source>
        <dbReference type="Google" id="ProtNLM"/>
    </source>
</evidence>
<evidence type="ECO:0000256" key="1">
    <source>
        <dbReference type="ARBA" id="ARBA00022729"/>
    </source>
</evidence>
<protein>
    <recommendedName>
        <fullName evidence="6">Glycoamylase-like domain-containing protein</fullName>
    </recommendedName>
</protein>
<accession>A0A4Y1WSU1</accession>
<dbReference type="KEGG" id="acou:A5CBH24_14560"/>
<dbReference type="RefSeq" id="WP_141412669.1">
    <property type="nucleotide sequence ID" value="NZ_AP019735.1"/>
</dbReference>
<dbReference type="Gene3D" id="2.60.40.1220">
    <property type="match status" value="1"/>
</dbReference>
<feature type="domain" description="SbsA Ig-like" evidence="3">
    <location>
        <begin position="54"/>
        <end position="131"/>
    </location>
</feature>
<dbReference type="Gene3D" id="1.50.10.140">
    <property type="match status" value="1"/>
</dbReference>
<keyword evidence="1" id="KW-0732">Signal</keyword>
<gene>
    <name evidence="4" type="ORF">A5CBH24_14560</name>
</gene>
<dbReference type="OrthoDB" id="5937621at2"/>
<dbReference type="Pfam" id="PF10091">
    <property type="entry name" value="Glycoamylase"/>
    <property type="match status" value="1"/>
</dbReference>
<dbReference type="PROSITE" id="PS51257">
    <property type="entry name" value="PROKAR_LIPOPROTEIN"/>
    <property type="match status" value="1"/>
</dbReference>
<dbReference type="Proteomes" id="UP000318946">
    <property type="component" value="Chromosome"/>
</dbReference>
<proteinExistence type="predicted"/>
<name>A0A4Y1WSU1_9BACT</name>
<evidence type="ECO:0000259" key="3">
    <source>
        <dbReference type="Pfam" id="PF13205"/>
    </source>
</evidence>
<sequence length="558" mass="60548">MKGFPFFKPLLPALVLLGVGCGGDSTDDRTPAGDQLALSSVTIGGQSGLSDFDDVSPDAEIVLDFTAALDAATVEANIYLLDAGGAKVDASDVYDGAKRVTLKPSAGLNAYASYRLIVDSGLKSAAGEAILTGKVIRIRTGLDTSDKFPQISDEELLTKVQQQTFRYFWEGAESTSGMARERTSSGATVTTGGTGFGVMAMTVAAERGFVTRSEACQRVQRIVTFLAERATSYHGAFSHWIDGQTGQTLPFSADDNGADLVETGLLFQGLLTARAYFDGADAAESKLRADITALWEAVEWDFFTKEGTEKVLYWHWSPDKGWAMNMPIQGWNEALIVYVLAASSPTHPIGREVYAEGWARGGAMRNGKSFYDTVLPLGEDYGGPLFWAHYSFLGLNPRGLSDAYADYWEQVCNHTRINYAYCVDNPKGYAGYGADCWGLTASDIPDGYTASSPTNDRGVIAPTAALSSMPYTPDESMAALRFFYYKLGDKLWSDYGFIDAFDLTSGWFDRGMHIAIDQGPIVVMIENYRTGLPWNLFMSDKDVQRGLAELGFTVEAGS</sequence>